<dbReference type="Proteomes" id="UP001500889">
    <property type="component" value="Chromosome E"/>
</dbReference>
<organism evidence="2 3">
    <name type="scientific">Drosophila madeirensis</name>
    <name type="common">Fruit fly</name>
    <dbReference type="NCBI Taxonomy" id="30013"/>
    <lineage>
        <taxon>Eukaryota</taxon>
        <taxon>Metazoa</taxon>
        <taxon>Ecdysozoa</taxon>
        <taxon>Arthropoda</taxon>
        <taxon>Hexapoda</taxon>
        <taxon>Insecta</taxon>
        <taxon>Pterygota</taxon>
        <taxon>Neoptera</taxon>
        <taxon>Endopterygota</taxon>
        <taxon>Diptera</taxon>
        <taxon>Brachycera</taxon>
        <taxon>Muscomorpha</taxon>
        <taxon>Ephydroidea</taxon>
        <taxon>Drosophilidae</taxon>
        <taxon>Drosophila</taxon>
        <taxon>Sophophora</taxon>
    </lineage>
</organism>
<dbReference type="AlphaFoldDB" id="A0AAU9G9P4"/>
<dbReference type="Pfam" id="PF15860">
    <property type="entry name" value="DUF4728"/>
    <property type="match status" value="1"/>
</dbReference>
<feature type="transmembrane region" description="Helical" evidence="1">
    <location>
        <begin position="110"/>
        <end position="129"/>
    </location>
</feature>
<gene>
    <name evidence="2" type="ORF">DMAD_03344</name>
</gene>
<evidence type="ECO:0000256" key="1">
    <source>
        <dbReference type="SAM" id="Phobius"/>
    </source>
</evidence>
<protein>
    <submittedName>
        <fullName evidence="2">Uncharacterized protein</fullName>
    </submittedName>
</protein>
<sequence>MLFKKCCFFLSLDSGCFIIALFFLSFHVGEMITHSNDCLFVRNTSQKSWAVILMAGILTMGIISSGLLIYGAKRRRQGPVRFWLTVFTIILFLYIILCIVDIIVENPPPSAIFVQILIIVALTYSLMVVHSFYKALGRASDDDPFIP</sequence>
<feature type="transmembrane region" description="Helical" evidence="1">
    <location>
        <begin position="48"/>
        <end position="70"/>
    </location>
</feature>
<evidence type="ECO:0000313" key="3">
    <source>
        <dbReference type="Proteomes" id="UP001500889"/>
    </source>
</evidence>
<feature type="transmembrane region" description="Helical" evidence="1">
    <location>
        <begin position="7"/>
        <end position="28"/>
    </location>
</feature>
<name>A0AAU9G9P4_DROMD</name>
<feature type="transmembrane region" description="Helical" evidence="1">
    <location>
        <begin position="82"/>
        <end position="104"/>
    </location>
</feature>
<accession>A0AAU9G9P4</accession>
<proteinExistence type="predicted"/>
<reference evidence="2 3" key="1">
    <citation type="submission" date="2024-02" db="EMBL/GenBank/DDBJ databases">
        <title>A chromosome-level genome assembly of Drosophila madeirensis, a fruit fly species endemic to Madeira island.</title>
        <authorList>
            <person name="Tomihara K."/>
            <person name="Llopart A."/>
            <person name="Yamamoto D."/>
        </authorList>
    </citation>
    <scope>NUCLEOTIDE SEQUENCE [LARGE SCALE GENOMIC DNA]</scope>
    <source>
        <strain evidence="2 3">RF1</strain>
    </source>
</reference>
<keyword evidence="3" id="KW-1185">Reference proteome</keyword>
<dbReference type="EMBL" id="AP029267">
    <property type="protein sequence ID" value="BFG04347.1"/>
    <property type="molecule type" value="Genomic_DNA"/>
</dbReference>
<dbReference type="InterPro" id="IPR031720">
    <property type="entry name" value="DUF4728"/>
</dbReference>
<keyword evidence="1" id="KW-1133">Transmembrane helix</keyword>
<keyword evidence="1" id="KW-0812">Transmembrane</keyword>
<keyword evidence="1" id="KW-0472">Membrane</keyword>
<evidence type="ECO:0000313" key="2">
    <source>
        <dbReference type="EMBL" id="BFG04347.1"/>
    </source>
</evidence>